<dbReference type="SUPFAM" id="SSF53850">
    <property type="entry name" value="Periplasmic binding protein-like II"/>
    <property type="match status" value="1"/>
</dbReference>
<dbReference type="SMART" id="SM00079">
    <property type="entry name" value="PBPe"/>
    <property type="match status" value="1"/>
</dbReference>
<feature type="compositionally biased region" description="Gly residues" evidence="5">
    <location>
        <begin position="275"/>
        <end position="284"/>
    </location>
</feature>
<dbReference type="PROSITE" id="PS01039">
    <property type="entry name" value="SBP_BACTERIAL_3"/>
    <property type="match status" value="1"/>
</dbReference>
<evidence type="ECO:0000313" key="10">
    <source>
        <dbReference type="Proteomes" id="UP000313066"/>
    </source>
</evidence>
<evidence type="ECO:0000256" key="1">
    <source>
        <dbReference type="ARBA" id="ARBA00004196"/>
    </source>
</evidence>
<dbReference type="GO" id="GO:0016020">
    <property type="term" value="C:membrane"/>
    <property type="evidence" value="ECO:0007669"/>
    <property type="project" value="InterPro"/>
</dbReference>
<dbReference type="Gene3D" id="3.40.190.10">
    <property type="entry name" value="Periplasmic binding protein-like II"/>
    <property type="match status" value="2"/>
</dbReference>
<evidence type="ECO:0000259" key="8">
    <source>
        <dbReference type="SMART" id="SM00079"/>
    </source>
</evidence>
<comment type="caution">
    <text evidence="9">The sequence shown here is derived from an EMBL/GenBank/DDBJ whole genome shotgun (WGS) entry which is preliminary data.</text>
</comment>
<evidence type="ECO:0000259" key="7">
    <source>
        <dbReference type="SMART" id="SM00062"/>
    </source>
</evidence>
<dbReference type="EMBL" id="VDMA02000021">
    <property type="protein sequence ID" value="KAB8180515.1"/>
    <property type="molecule type" value="Genomic_DNA"/>
</dbReference>
<dbReference type="InterPro" id="IPR001320">
    <property type="entry name" value="Iontro_rcpt_C"/>
</dbReference>
<feature type="domain" description="Ionotropic glutamate receptor C-terminal" evidence="8">
    <location>
        <begin position="54"/>
        <end position="274"/>
    </location>
</feature>
<evidence type="ECO:0000256" key="3">
    <source>
        <dbReference type="ARBA" id="ARBA00022729"/>
    </source>
</evidence>
<evidence type="ECO:0000256" key="2">
    <source>
        <dbReference type="ARBA" id="ARBA00010333"/>
    </source>
</evidence>
<comment type="subcellular location">
    <subcellularLocation>
        <location evidence="1">Cell envelope</location>
    </subcellularLocation>
</comment>
<dbReference type="Pfam" id="PF00497">
    <property type="entry name" value="SBP_bac_3"/>
    <property type="match status" value="1"/>
</dbReference>
<feature type="chain" id="PRO_5039234955" evidence="6">
    <location>
        <begin position="27"/>
        <end position="298"/>
    </location>
</feature>
<evidence type="ECO:0000256" key="6">
    <source>
        <dbReference type="SAM" id="SignalP"/>
    </source>
</evidence>
<feature type="region of interest" description="Disordered" evidence="5">
    <location>
        <begin position="274"/>
        <end position="298"/>
    </location>
</feature>
<comment type="similarity">
    <text evidence="2 4">Belongs to the bacterial solute-binding protein 3 family.</text>
</comment>
<dbReference type="PANTHER" id="PTHR35936">
    <property type="entry name" value="MEMBRANE-BOUND LYTIC MUREIN TRANSGLYCOSYLASE F"/>
    <property type="match status" value="1"/>
</dbReference>
<evidence type="ECO:0000256" key="4">
    <source>
        <dbReference type="RuleBase" id="RU003744"/>
    </source>
</evidence>
<accession>A0A5N6BJC4</accession>
<keyword evidence="3 6" id="KW-0732">Signal</keyword>
<dbReference type="InterPro" id="IPR018313">
    <property type="entry name" value="SBP_3_CS"/>
</dbReference>
<dbReference type="AlphaFoldDB" id="A0A5N6BJC4"/>
<dbReference type="InterPro" id="IPR001638">
    <property type="entry name" value="Solute-binding_3/MltF_N"/>
</dbReference>
<dbReference type="GO" id="GO:0015276">
    <property type="term" value="F:ligand-gated monoatomic ion channel activity"/>
    <property type="evidence" value="ECO:0007669"/>
    <property type="project" value="InterPro"/>
</dbReference>
<protein>
    <submittedName>
        <fullName evidence="9">Transporter substrate-binding domain-containing protein</fullName>
    </submittedName>
</protein>
<sequence>MAPWSTYRKAASIGAVALAATLTVTACGSDSAGSGTATASAAPGGIALVNAGKITTCTNIPYEPFQFNQGDKVVGFDVDIVDLVAKKLGVTQDIVDIDFAAIKSGAALNARKCDVAAAGMTITPERQQNLLFSEPYFDATQALMAKKGSGITSLDDVKAKNLKLGAQASTTGLDYVKSKGFEPTEFADSPKELLGLQTGQADVIVQDLPVVLTWLKKSDIGAKFEQVASLDTGEQYGIGMKKDNTALKKVVDEVLAAAKSDGTYNAIYKKWFGTEPGGASGGASDGASTGTESPAAGS</sequence>
<name>A0A5N6BJC4_9ACTN</name>
<evidence type="ECO:0000256" key="5">
    <source>
        <dbReference type="SAM" id="MobiDB-lite"/>
    </source>
</evidence>
<gene>
    <name evidence="9" type="ORF">FH610_031900</name>
</gene>
<proteinExistence type="inferred from homology"/>
<dbReference type="PANTHER" id="PTHR35936:SF38">
    <property type="entry name" value="GLUTAMINE-BINDING PERIPLASMIC PROTEIN"/>
    <property type="match status" value="1"/>
</dbReference>
<dbReference type="Proteomes" id="UP000313066">
    <property type="component" value="Unassembled WGS sequence"/>
</dbReference>
<dbReference type="RefSeq" id="WP_139578948.1">
    <property type="nucleotide sequence ID" value="NZ_VDMA02000021.1"/>
</dbReference>
<dbReference type="SMART" id="SM00062">
    <property type="entry name" value="PBPb"/>
    <property type="match status" value="1"/>
</dbReference>
<dbReference type="GO" id="GO:0030313">
    <property type="term" value="C:cell envelope"/>
    <property type="evidence" value="ECO:0007669"/>
    <property type="project" value="UniProtKB-SubCell"/>
</dbReference>
<evidence type="ECO:0000313" key="9">
    <source>
        <dbReference type="EMBL" id="KAB8180515.1"/>
    </source>
</evidence>
<feature type="domain" description="Solute-binding protein family 3/N-terminal" evidence="7">
    <location>
        <begin position="53"/>
        <end position="275"/>
    </location>
</feature>
<reference evidence="9 10" key="1">
    <citation type="submission" date="2019-10" db="EMBL/GenBank/DDBJ databases">
        <title>Nonomuraea sp. nov., isolated from Phyllanthus amarus.</title>
        <authorList>
            <person name="Klykleung N."/>
            <person name="Tanasupawat S."/>
        </authorList>
    </citation>
    <scope>NUCLEOTIDE SEQUENCE [LARGE SCALE GENOMIC DNA]</scope>
    <source>
        <strain evidence="9 10">CR1-09</strain>
    </source>
</reference>
<feature type="signal peptide" evidence="6">
    <location>
        <begin position="1"/>
        <end position="26"/>
    </location>
</feature>
<keyword evidence="10" id="KW-1185">Reference proteome</keyword>
<dbReference type="CDD" id="cd13530">
    <property type="entry name" value="PBP2_peptides_like"/>
    <property type="match status" value="1"/>
</dbReference>
<organism evidence="9 10">
    <name type="scientific">Microbispora catharanthi</name>
    <dbReference type="NCBI Taxonomy" id="1712871"/>
    <lineage>
        <taxon>Bacteria</taxon>
        <taxon>Bacillati</taxon>
        <taxon>Actinomycetota</taxon>
        <taxon>Actinomycetes</taxon>
        <taxon>Streptosporangiales</taxon>
        <taxon>Streptosporangiaceae</taxon>
        <taxon>Microbispora</taxon>
    </lineage>
</organism>